<feature type="region of interest" description="Disordered" evidence="1">
    <location>
        <begin position="30"/>
        <end position="155"/>
    </location>
</feature>
<name>A0A368T1Y1_9ACTN</name>
<reference evidence="2 3" key="1">
    <citation type="submission" date="2018-04" db="EMBL/GenBank/DDBJ databases">
        <title>Novel actinobacteria from marine sediment.</title>
        <authorList>
            <person name="Ng Z.Y."/>
            <person name="Tan G.Y.A."/>
        </authorList>
    </citation>
    <scope>NUCLEOTIDE SEQUENCE [LARGE SCALE GENOMIC DNA]</scope>
    <source>
        <strain evidence="2 3">TPS81</strain>
    </source>
</reference>
<feature type="compositionally biased region" description="Basic and acidic residues" evidence="1">
    <location>
        <begin position="104"/>
        <end position="114"/>
    </location>
</feature>
<keyword evidence="3" id="KW-1185">Reference proteome</keyword>
<evidence type="ECO:0000313" key="3">
    <source>
        <dbReference type="Proteomes" id="UP000253318"/>
    </source>
</evidence>
<evidence type="ECO:0000256" key="1">
    <source>
        <dbReference type="SAM" id="MobiDB-lite"/>
    </source>
</evidence>
<feature type="compositionally biased region" description="Basic and acidic residues" evidence="1">
    <location>
        <begin position="140"/>
        <end position="155"/>
    </location>
</feature>
<evidence type="ECO:0000313" key="2">
    <source>
        <dbReference type="EMBL" id="RCV54345.1"/>
    </source>
</evidence>
<comment type="caution">
    <text evidence="2">The sequence shown here is derived from an EMBL/GenBank/DDBJ whole genome shotgun (WGS) entry which is preliminary data.</text>
</comment>
<accession>A0A368T1Y1</accession>
<feature type="compositionally biased region" description="Low complexity" evidence="1">
    <location>
        <begin position="91"/>
        <end position="102"/>
    </location>
</feature>
<gene>
    <name evidence="2" type="ORF">DEF24_19400</name>
</gene>
<dbReference type="Proteomes" id="UP000253318">
    <property type="component" value="Unassembled WGS sequence"/>
</dbReference>
<proteinExistence type="predicted"/>
<feature type="compositionally biased region" description="Low complexity" evidence="1">
    <location>
        <begin position="30"/>
        <end position="49"/>
    </location>
</feature>
<dbReference type="EMBL" id="QEIN01000169">
    <property type="protein sequence ID" value="RCV54345.1"/>
    <property type="molecule type" value="Genomic_DNA"/>
</dbReference>
<sequence length="155" mass="15425">MLHHTPCCALIDRGNMRARFLTFALHFSAADGSRGAPPRAGAAGPAGTRRGAGAGGPAGAPVVRAGGGDGARLASSGCASPPAEELDAAHRPPATRSAARARGSGRDGTGEERPPAPGPLRVGPGRIVPGRLAPMPVAPSHRDVRGGRWEDPSGG</sequence>
<organism evidence="2 3">
    <name type="scientific">Marinitenerispora sediminis</name>
    <dbReference type="NCBI Taxonomy" id="1931232"/>
    <lineage>
        <taxon>Bacteria</taxon>
        <taxon>Bacillati</taxon>
        <taxon>Actinomycetota</taxon>
        <taxon>Actinomycetes</taxon>
        <taxon>Streptosporangiales</taxon>
        <taxon>Nocardiopsidaceae</taxon>
        <taxon>Marinitenerispora</taxon>
    </lineage>
</organism>
<dbReference type="AlphaFoldDB" id="A0A368T1Y1"/>
<protein>
    <submittedName>
        <fullName evidence="2">Uncharacterized protein</fullName>
    </submittedName>
</protein>